<reference evidence="2" key="1">
    <citation type="submission" date="2021-10" db="EMBL/GenBank/DDBJ databases">
        <title>De novo Genome Assembly of Clathrus columnatus (Basidiomycota, Fungi) Using Illumina and Nanopore Sequence Data.</title>
        <authorList>
            <person name="Ogiso-Tanaka E."/>
            <person name="Itagaki H."/>
            <person name="Hosoya T."/>
            <person name="Hosaka K."/>
        </authorList>
    </citation>
    <scope>NUCLEOTIDE SEQUENCE</scope>
    <source>
        <strain evidence="2">MO-923</strain>
    </source>
</reference>
<organism evidence="2 3">
    <name type="scientific">Clathrus columnatus</name>
    <dbReference type="NCBI Taxonomy" id="1419009"/>
    <lineage>
        <taxon>Eukaryota</taxon>
        <taxon>Fungi</taxon>
        <taxon>Dikarya</taxon>
        <taxon>Basidiomycota</taxon>
        <taxon>Agaricomycotina</taxon>
        <taxon>Agaricomycetes</taxon>
        <taxon>Phallomycetidae</taxon>
        <taxon>Phallales</taxon>
        <taxon>Clathraceae</taxon>
        <taxon>Clathrus</taxon>
    </lineage>
</organism>
<evidence type="ECO:0000313" key="3">
    <source>
        <dbReference type="Proteomes" id="UP001050691"/>
    </source>
</evidence>
<keyword evidence="1" id="KW-0732">Signal</keyword>
<sequence>MCENFLLILPLLKYPSAVAWIMICLERSASAQTLSIRLELPIEWIKAIANAQRSKFLHGLRDL</sequence>
<evidence type="ECO:0000256" key="1">
    <source>
        <dbReference type="SAM" id="SignalP"/>
    </source>
</evidence>
<name>A0AAV5A5U6_9AGAM</name>
<feature type="chain" id="PRO_5043540023" evidence="1">
    <location>
        <begin position="32"/>
        <end position="63"/>
    </location>
</feature>
<keyword evidence="3" id="KW-1185">Reference proteome</keyword>
<evidence type="ECO:0000313" key="2">
    <source>
        <dbReference type="EMBL" id="GJJ09989.1"/>
    </source>
</evidence>
<comment type="caution">
    <text evidence="2">The sequence shown here is derived from an EMBL/GenBank/DDBJ whole genome shotgun (WGS) entry which is preliminary data.</text>
</comment>
<proteinExistence type="predicted"/>
<accession>A0AAV5A5U6</accession>
<feature type="signal peptide" evidence="1">
    <location>
        <begin position="1"/>
        <end position="31"/>
    </location>
</feature>
<dbReference type="EMBL" id="BPWL01000004">
    <property type="protein sequence ID" value="GJJ09989.1"/>
    <property type="molecule type" value="Genomic_DNA"/>
</dbReference>
<dbReference type="AlphaFoldDB" id="A0AAV5A5U6"/>
<gene>
    <name evidence="2" type="ORF">Clacol_004215</name>
</gene>
<protein>
    <submittedName>
        <fullName evidence="2">Uncharacterized protein</fullName>
    </submittedName>
</protein>
<dbReference type="Proteomes" id="UP001050691">
    <property type="component" value="Unassembled WGS sequence"/>
</dbReference>